<dbReference type="EMBL" id="GBXM01014428">
    <property type="protein sequence ID" value="JAH94149.1"/>
    <property type="molecule type" value="Transcribed_RNA"/>
</dbReference>
<reference evidence="1" key="2">
    <citation type="journal article" date="2015" name="Fish Shellfish Immunol.">
        <title>Early steps in the European eel (Anguilla anguilla)-Vibrio vulnificus interaction in the gills: Role of the RtxA13 toxin.</title>
        <authorList>
            <person name="Callol A."/>
            <person name="Pajuelo D."/>
            <person name="Ebbesson L."/>
            <person name="Teles M."/>
            <person name="MacKenzie S."/>
            <person name="Amaro C."/>
        </authorList>
    </citation>
    <scope>NUCLEOTIDE SEQUENCE</scope>
</reference>
<reference evidence="1" key="1">
    <citation type="submission" date="2014-11" db="EMBL/GenBank/DDBJ databases">
        <authorList>
            <person name="Amaro Gonzalez C."/>
        </authorList>
    </citation>
    <scope>NUCLEOTIDE SEQUENCE</scope>
</reference>
<proteinExistence type="predicted"/>
<evidence type="ECO:0000313" key="1">
    <source>
        <dbReference type="EMBL" id="JAH94149.1"/>
    </source>
</evidence>
<protein>
    <submittedName>
        <fullName evidence="1">Uncharacterized protein</fullName>
    </submittedName>
</protein>
<accession>A0A0E9WUQ7</accession>
<name>A0A0E9WUQ7_ANGAN</name>
<dbReference type="AlphaFoldDB" id="A0A0E9WUQ7"/>
<organism evidence="1">
    <name type="scientific">Anguilla anguilla</name>
    <name type="common">European freshwater eel</name>
    <name type="synonym">Muraena anguilla</name>
    <dbReference type="NCBI Taxonomy" id="7936"/>
    <lineage>
        <taxon>Eukaryota</taxon>
        <taxon>Metazoa</taxon>
        <taxon>Chordata</taxon>
        <taxon>Craniata</taxon>
        <taxon>Vertebrata</taxon>
        <taxon>Euteleostomi</taxon>
        <taxon>Actinopterygii</taxon>
        <taxon>Neopterygii</taxon>
        <taxon>Teleostei</taxon>
        <taxon>Anguilliformes</taxon>
        <taxon>Anguillidae</taxon>
        <taxon>Anguilla</taxon>
    </lineage>
</organism>
<sequence>MPKSAQIIRCHLQVGSTVSFYCKFNISKEPSCSVCF</sequence>